<dbReference type="Pfam" id="PF00155">
    <property type="entry name" value="Aminotran_1_2"/>
    <property type="match status" value="1"/>
</dbReference>
<dbReference type="Proteomes" id="UP001524502">
    <property type="component" value="Unassembled WGS sequence"/>
</dbReference>
<evidence type="ECO:0000256" key="6">
    <source>
        <dbReference type="ARBA" id="ARBA00022898"/>
    </source>
</evidence>
<evidence type="ECO:0000259" key="7">
    <source>
        <dbReference type="Pfam" id="PF00155"/>
    </source>
</evidence>
<keyword evidence="4 8" id="KW-0032">Aminotransferase</keyword>
<keyword evidence="9" id="KW-1185">Reference proteome</keyword>
<comment type="subunit">
    <text evidence="3">Homodimer.</text>
</comment>
<feature type="domain" description="Aminotransferase class I/classII large" evidence="7">
    <location>
        <begin position="38"/>
        <end position="402"/>
    </location>
</feature>
<keyword evidence="6" id="KW-0663">Pyridoxal phosphate</keyword>
<proteinExistence type="inferred from homology"/>
<evidence type="ECO:0000256" key="2">
    <source>
        <dbReference type="ARBA" id="ARBA00007441"/>
    </source>
</evidence>
<evidence type="ECO:0000256" key="3">
    <source>
        <dbReference type="ARBA" id="ARBA00011738"/>
    </source>
</evidence>
<gene>
    <name evidence="8" type="ORF">NE619_01795</name>
</gene>
<evidence type="ECO:0000256" key="4">
    <source>
        <dbReference type="ARBA" id="ARBA00022576"/>
    </source>
</evidence>
<keyword evidence="5" id="KW-0808">Transferase</keyword>
<dbReference type="PANTHER" id="PTHR11879:SF22">
    <property type="entry name" value="ASPARTATE AMINOTRANSFERASE, MITOCHONDRIAL"/>
    <property type="match status" value="1"/>
</dbReference>
<dbReference type="InterPro" id="IPR015421">
    <property type="entry name" value="PyrdxlP-dep_Trfase_major"/>
</dbReference>
<accession>A0ABT1RJV7</accession>
<protein>
    <submittedName>
        <fullName evidence="8">Aminotransferase class I/II-fold pyridoxal phosphate-dependent enzyme</fullName>
    </submittedName>
</protein>
<sequence>MSDYILAKQNGRKIPLEDKIFGISNRAKKMIAEEGKDKVINATIGSLLDDDGNLVVLSSVVEVVKELEPVDFADYAPIGGIPPFREAVKKAAFGSFQPKRFTEAVSTPGGTGSIRNTIANYSSPGDKILTSDWHWAPYNTIAGEMGRSIDTYQMFDENGNFNAAAFAKKVDELTAVQGSLVVILNTPAHNPTGYSLTMEDWEQVMQAVKTAAPKAESIVLLVDVAYIDFAGDEEEYRKFLPKLEDVPENVLPIIAYSLSKTYTLYGTRCGAMICMAQTPEIAAEFKRVCEFSSRGSWSNSAKLAQVILSKIYKDPALLKRVNEERAGYREMLIRRGRAFEEEAKKCGLKIVPFDAGFFVSIPCDNPDEISKKLEADGLFIVPLAKGLRVSVASISEASCRKLPAMIKAAMAE</sequence>
<name>A0ABT1RJV7_9FIRM</name>
<evidence type="ECO:0000256" key="5">
    <source>
        <dbReference type="ARBA" id="ARBA00022679"/>
    </source>
</evidence>
<evidence type="ECO:0000313" key="8">
    <source>
        <dbReference type="EMBL" id="MCQ4635449.1"/>
    </source>
</evidence>
<dbReference type="InterPro" id="IPR015422">
    <property type="entry name" value="PyrdxlP-dep_Trfase_small"/>
</dbReference>
<reference evidence="8 9" key="1">
    <citation type="submission" date="2022-06" db="EMBL/GenBank/DDBJ databases">
        <title>Isolation of gut microbiota from human fecal samples.</title>
        <authorList>
            <person name="Pamer E.G."/>
            <person name="Barat B."/>
            <person name="Waligurski E."/>
            <person name="Medina S."/>
            <person name="Paddock L."/>
            <person name="Mostad J."/>
        </authorList>
    </citation>
    <scope>NUCLEOTIDE SEQUENCE [LARGE SCALE GENOMIC DNA]</scope>
    <source>
        <strain evidence="8 9">SL.3.17</strain>
    </source>
</reference>
<dbReference type="CDD" id="cd00609">
    <property type="entry name" value="AAT_like"/>
    <property type="match status" value="1"/>
</dbReference>
<dbReference type="SUPFAM" id="SSF53383">
    <property type="entry name" value="PLP-dependent transferases"/>
    <property type="match status" value="1"/>
</dbReference>
<comment type="cofactor">
    <cofactor evidence="1">
        <name>pyridoxal 5'-phosphate</name>
        <dbReference type="ChEBI" id="CHEBI:597326"/>
    </cofactor>
</comment>
<dbReference type="EMBL" id="JANFXK010000001">
    <property type="protein sequence ID" value="MCQ4635449.1"/>
    <property type="molecule type" value="Genomic_DNA"/>
</dbReference>
<dbReference type="PANTHER" id="PTHR11879">
    <property type="entry name" value="ASPARTATE AMINOTRANSFERASE"/>
    <property type="match status" value="1"/>
</dbReference>
<dbReference type="InterPro" id="IPR000796">
    <property type="entry name" value="Asp_trans"/>
</dbReference>
<dbReference type="RefSeq" id="WP_256130634.1">
    <property type="nucleotide sequence ID" value="NZ_JANFXK010000001.1"/>
</dbReference>
<comment type="similarity">
    <text evidence="2">Belongs to the class-I pyridoxal-phosphate-dependent aminotransferase family.</text>
</comment>
<comment type="caution">
    <text evidence="8">The sequence shown here is derived from an EMBL/GenBank/DDBJ whole genome shotgun (WGS) entry which is preliminary data.</text>
</comment>
<evidence type="ECO:0000313" key="9">
    <source>
        <dbReference type="Proteomes" id="UP001524502"/>
    </source>
</evidence>
<evidence type="ECO:0000256" key="1">
    <source>
        <dbReference type="ARBA" id="ARBA00001933"/>
    </source>
</evidence>
<dbReference type="GO" id="GO:0008483">
    <property type="term" value="F:transaminase activity"/>
    <property type="evidence" value="ECO:0007669"/>
    <property type="project" value="UniProtKB-KW"/>
</dbReference>
<dbReference type="InterPro" id="IPR015424">
    <property type="entry name" value="PyrdxlP-dep_Trfase"/>
</dbReference>
<dbReference type="Gene3D" id="3.90.1150.10">
    <property type="entry name" value="Aspartate Aminotransferase, domain 1"/>
    <property type="match status" value="1"/>
</dbReference>
<organism evidence="8 9">
    <name type="scientific">Anaerovorax odorimutans</name>
    <dbReference type="NCBI Taxonomy" id="109327"/>
    <lineage>
        <taxon>Bacteria</taxon>
        <taxon>Bacillati</taxon>
        <taxon>Bacillota</taxon>
        <taxon>Clostridia</taxon>
        <taxon>Peptostreptococcales</taxon>
        <taxon>Anaerovoracaceae</taxon>
        <taxon>Anaerovorax</taxon>
    </lineage>
</organism>
<dbReference type="Gene3D" id="3.40.640.10">
    <property type="entry name" value="Type I PLP-dependent aspartate aminotransferase-like (Major domain)"/>
    <property type="match status" value="1"/>
</dbReference>
<dbReference type="InterPro" id="IPR004839">
    <property type="entry name" value="Aminotransferase_I/II_large"/>
</dbReference>